<organism evidence="4 5">
    <name type="scientific">Accumulibacter regalis</name>
    <dbReference type="NCBI Taxonomy" id="522306"/>
    <lineage>
        <taxon>Bacteria</taxon>
        <taxon>Pseudomonadati</taxon>
        <taxon>Pseudomonadota</taxon>
        <taxon>Betaproteobacteria</taxon>
        <taxon>Candidatus Accumulibacter</taxon>
    </lineage>
</organism>
<keyword evidence="2" id="KW-0175">Coiled coil</keyword>
<proteinExistence type="inferred from homology"/>
<keyword evidence="5" id="KW-1185">Reference proteome</keyword>
<comment type="similarity">
    <text evidence="1">Belongs to the outer membrane factor (OMF) (TC 1.B.17) family.</text>
</comment>
<name>A0A011QJ90_ACCRE</name>
<gene>
    <name evidence="4" type="ORF">AW11_01513</name>
</gene>
<dbReference type="eggNOG" id="COG1538">
    <property type="taxonomic scope" value="Bacteria"/>
</dbReference>
<feature type="compositionally biased region" description="Polar residues" evidence="3">
    <location>
        <begin position="239"/>
        <end position="248"/>
    </location>
</feature>
<dbReference type="EMBL" id="JEMY01000016">
    <property type="protein sequence ID" value="EXI89422.1"/>
    <property type="molecule type" value="Genomic_DNA"/>
</dbReference>
<accession>A0A011QJ90</accession>
<evidence type="ECO:0000313" key="4">
    <source>
        <dbReference type="EMBL" id="EXI89422.1"/>
    </source>
</evidence>
<evidence type="ECO:0000256" key="3">
    <source>
        <dbReference type="SAM" id="MobiDB-lite"/>
    </source>
</evidence>
<feature type="coiled-coil region" evidence="2">
    <location>
        <begin position="314"/>
        <end position="359"/>
    </location>
</feature>
<dbReference type="GO" id="GO:0015562">
    <property type="term" value="F:efflux transmembrane transporter activity"/>
    <property type="evidence" value="ECO:0007669"/>
    <property type="project" value="InterPro"/>
</dbReference>
<evidence type="ECO:0000256" key="2">
    <source>
        <dbReference type="SAM" id="Coils"/>
    </source>
</evidence>
<comment type="caution">
    <text evidence="4">The sequence shown here is derived from an EMBL/GenBank/DDBJ whole genome shotgun (WGS) entry which is preliminary data.</text>
</comment>
<protein>
    <submittedName>
        <fullName evidence="4">Type I secretion outer membrane protein, TolC family</fullName>
    </submittedName>
</protein>
<feature type="region of interest" description="Disordered" evidence="3">
    <location>
        <begin position="67"/>
        <end position="87"/>
    </location>
</feature>
<reference evidence="4" key="1">
    <citation type="submission" date="2014-02" db="EMBL/GenBank/DDBJ databases">
        <title>Expanding our view of genomic diversity in Candidatus Accumulibacter clades.</title>
        <authorList>
            <person name="Skennerton C.T."/>
            <person name="Barr J.J."/>
            <person name="Slater F.R."/>
            <person name="Bond P.L."/>
            <person name="Tyson G.W."/>
        </authorList>
    </citation>
    <scope>NUCLEOTIDE SEQUENCE [LARGE SCALE GENOMIC DNA]</scope>
</reference>
<evidence type="ECO:0000256" key="1">
    <source>
        <dbReference type="ARBA" id="ARBA00007613"/>
    </source>
</evidence>
<dbReference type="STRING" id="1454004.AW11_01513"/>
<dbReference type="InterPro" id="IPR010131">
    <property type="entry name" value="MdtP/NodT-like"/>
</dbReference>
<dbReference type="AlphaFoldDB" id="A0A011QJ90"/>
<dbReference type="PANTHER" id="PTHR30203:SF24">
    <property type="entry name" value="BLR4935 PROTEIN"/>
    <property type="match status" value="1"/>
</dbReference>
<dbReference type="Gene3D" id="1.20.1600.10">
    <property type="entry name" value="Outer membrane efflux proteins (OEP)"/>
    <property type="match status" value="1"/>
</dbReference>
<feature type="region of interest" description="Disordered" evidence="3">
    <location>
        <begin position="227"/>
        <end position="257"/>
    </location>
</feature>
<dbReference type="PANTHER" id="PTHR30203">
    <property type="entry name" value="OUTER MEMBRANE CATION EFFLUX PROTEIN"/>
    <property type="match status" value="1"/>
</dbReference>
<dbReference type="SUPFAM" id="SSF56954">
    <property type="entry name" value="Outer membrane efflux proteins (OEP)"/>
    <property type="match status" value="1"/>
</dbReference>
<sequence>MSAARWSLRLVTFLAGVMLGLPGLAALPPSPPPTQEGGLGFWLEQAWLRNPQAKALDAREGEARAAQELASGLTPEPGSVSVGTLNDQLNSNRGKREIAVELNAYLWLPGQKAAREAEAESRFAEVGARRAALRLALAGELREAWWTLAAARNTASLAARRLETARTLAGEVQRRHRAGDLSRIDANLAEMETQAAEAEWIDADGALLQAEHAFRALTGAPAPSSVAAEQVATAERGNANPSAPQTHPQLGAAAAASRSARAKVKVAEESRRTAPELSLLALRERADFSEAYTDSVGIRLKIPFSSSALVRRESSAAQAEADQSDAEMQRVENRVELDVARARQALQAAERQYVLAEQRRALSTDSLRLAEKSFALGESDLATLLRIRAAAYDADTFLARQRIARAAAISRLNQTLGVLP</sequence>
<dbReference type="Proteomes" id="UP000022141">
    <property type="component" value="Unassembled WGS sequence"/>
</dbReference>
<evidence type="ECO:0000313" key="5">
    <source>
        <dbReference type="Proteomes" id="UP000022141"/>
    </source>
</evidence>
<dbReference type="InterPro" id="IPR003423">
    <property type="entry name" value="OMP_efflux"/>
</dbReference>
<dbReference type="PATRIC" id="fig|1454004.3.peg.1555"/>
<dbReference type="Pfam" id="PF02321">
    <property type="entry name" value="OEP"/>
    <property type="match status" value="1"/>
</dbReference>